<evidence type="ECO:0000259" key="9">
    <source>
        <dbReference type="Pfam" id="PF02463"/>
    </source>
</evidence>
<name>A0A6J7IWB0_9ZZZZ</name>
<reference evidence="10" key="1">
    <citation type="submission" date="2020-05" db="EMBL/GenBank/DDBJ databases">
        <authorList>
            <person name="Chiriac C."/>
            <person name="Salcher M."/>
            <person name="Ghai R."/>
            <person name="Kavagutti S V."/>
        </authorList>
    </citation>
    <scope>NUCLEOTIDE SEQUENCE</scope>
</reference>
<dbReference type="InterPro" id="IPR004604">
    <property type="entry name" value="DNA_recomb/repair_RecN"/>
</dbReference>
<evidence type="ECO:0000256" key="6">
    <source>
        <dbReference type="ARBA" id="ARBA00022840"/>
    </source>
</evidence>
<evidence type="ECO:0000313" key="10">
    <source>
        <dbReference type="EMBL" id="CAB4934537.1"/>
    </source>
</evidence>
<dbReference type="EMBL" id="CAFBNG010000028">
    <property type="protein sequence ID" value="CAB4934537.1"/>
    <property type="molecule type" value="Genomic_DNA"/>
</dbReference>
<accession>A0A6J7IWB0</accession>
<dbReference type="PANTHER" id="PTHR11059:SF0">
    <property type="entry name" value="DNA REPAIR PROTEIN RECN"/>
    <property type="match status" value="1"/>
</dbReference>
<evidence type="ECO:0000256" key="8">
    <source>
        <dbReference type="ARBA" id="ARBA00033408"/>
    </source>
</evidence>
<keyword evidence="4" id="KW-0547">Nucleotide-binding</keyword>
<dbReference type="InterPro" id="IPR027417">
    <property type="entry name" value="P-loop_NTPase"/>
</dbReference>
<evidence type="ECO:0000256" key="3">
    <source>
        <dbReference type="ARBA" id="ARBA00021315"/>
    </source>
</evidence>
<organism evidence="10">
    <name type="scientific">freshwater metagenome</name>
    <dbReference type="NCBI Taxonomy" id="449393"/>
    <lineage>
        <taxon>unclassified sequences</taxon>
        <taxon>metagenomes</taxon>
        <taxon>ecological metagenomes</taxon>
    </lineage>
</organism>
<evidence type="ECO:0000256" key="7">
    <source>
        <dbReference type="ARBA" id="ARBA00023204"/>
    </source>
</evidence>
<dbReference type="GO" id="GO:0006310">
    <property type="term" value="P:DNA recombination"/>
    <property type="evidence" value="ECO:0007669"/>
    <property type="project" value="InterPro"/>
</dbReference>
<dbReference type="CDD" id="cd03241">
    <property type="entry name" value="ABC_RecN"/>
    <property type="match status" value="2"/>
</dbReference>
<dbReference type="Gene3D" id="3.40.50.300">
    <property type="entry name" value="P-loop containing nucleotide triphosphate hydrolases"/>
    <property type="match status" value="2"/>
</dbReference>
<evidence type="ECO:0000256" key="4">
    <source>
        <dbReference type="ARBA" id="ARBA00022741"/>
    </source>
</evidence>
<keyword evidence="6" id="KW-0067">ATP-binding</keyword>
<comment type="similarity">
    <text evidence="2">Belongs to the RecN family.</text>
</comment>
<dbReference type="PIRSF" id="PIRSF003128">
    <property type="entry name" value="RecN"/>
    <property type="match status" value="1"/>
</dbReference>
<protein>
    <recommendedName>
        <fullName evidence="3">DNA repair protein RecN</fullName>
    </recommendedName>
    <alternativeName>
        <fullName evidence="8">Recombination protein N</fullName>
    </alternativeName>
</protein>
<feature type="domain" description="RecF/RecN/SMC N-terminal" evidence="9">
    <location>
        <begin position="6"/>
        <end position="528"/>
    </location>
</feature>
<evidence type="ECO:0000256" key="1">
    <source>
        <dbReference type="ARBA" id="ARBA00003618"/>
    </source>
</evidence>
<dbReference type="GO" id="GO:0006281">
    <property type="term" value="P:DNA repair"/>
    <property type="evidence" value="ECO:0007669"/>
    <property type="project" value="UniProtKB-KW"/>
</dbReference>
<proteinExistence type="inferred from homology"/>
<evidence type="ECO:0000256" key="2">
    <source>
        <dbReference type="ARBA" id="ARBA00009441"/>
    </source>
</evidence>
<evidence type="ECO:0000256" key="5">
    <source>
        <dbReference type="ARBA" id="ARBA00022763"/>
    </source>
</evidence>
<dbReference type="GO" id="GO:0043590">
    <property type="term" value="C:bacterial nucleoid"/>
    <property type="evidence" value="ECO:0007669"/>
    <property type="project" value="TreeGrafter"/>
</dbReference>
<keyword evidence="7" id="KW-0234">DNA repair</keyword>
<dbReference type="SUPFAM" id="SSF52540">
    <property type="entry name" value="P-loop containing nucleoside triphosphate hydrolases"/>
    <property type="match status" value="1"/>
</dbReference>
<sequence length="573" mass="60476">MKRSRLNEITIRGIGVIDSASLEIGQGLTVLTGETGAGKTMVLTALNLVLGGKSDATLIRSGKDRLLASATFEIGDNQNEAIESAGGSVDGGVLILNRVVTSDGRSKASVNGEPITAGVADAIGSHLIEIHAQAANAGLLKPALQRDLLDRFGGDALAKVLSDYSAAYRESKDLIDRYKAAKESASQRDSQITQLQEFLSQFAKVKPNAGEFASLVGEIAKLDSVEEFRSATGVAQDAINDDESGAATLLNQARKALEGVAQKDPQLAALVGNLNEAFYLVNESARELESYAGDLEADPEKLNTLQLRRAELSAFIKRFGNEADPDLSLAGIIERHSGAKSELADLTGGDERLAQMAEEITAKLTVLKTKAEKLTAARMKSAVVLAKEVSAEIHSLSMPHTDFLADVTPADLGEKVAFAKFHVDGIDEVNFSLTTSKNGSKVAINKGASGGELSRVMLAIEVVLAKISPVAIYVFDEVDAGVGGKAAIEVGRRLAALAESAQVIVVTHLPQVAAWAESHFVVEKNSDGAIVESGVRKLQGEERVGEIARMLAGMEESASAQEHAAELLQLRFG</sequence>
<dbReference type="AlphaFoldDB" id="A0A6J7IWB0"/>
<dbReference type="GO" id="GO:0005524">
    <property type="term" value="F:ATP binding"/>
    <property type="evidence" value="ECO:0007669"/>
    <property type="project" value="UniProtKB-KW"/>
</dbReference>
<dbReference type="PANTHER" id="PTHR11059">
    <property type="entry name" value="DNA REPAIR PROTEIN RECN"/>
    <property type="match status" value="1"/>
</dbReference>
<dbReference type="Pfam" id="PF02463">
    <property type="entry name" value="SMC_N"/>
    <property type="match status" value="1"/>
</dbReference>
<gene>
    <name evidence="10" type="ORF">UFOPK3774_00251</name>
</gene>
<comment type="function">
    <text evidence="1">May be involved in recombinational repair of damaged DNA.</text>
</comment>
<dbReference type="GO" id="GO:0009432">
    <property type="term" value="P:SOS response"/>
    <property type="evidence" value="ECO:0007669"/>
    <property type="project" value="TreeGrafter"/>
</dbReference>
<keyword evidence="5" id="KW-0227">DNA damage</keyword>
<dbReference type="InterPro" id="IPR003395">
    <property type="entry name" value="RecF/RecN/SMC_N"/>
</dbReference>
<dbReference type="NCBIfam" id="TIGR00634">
    <property type="entry name" value="recN"/>
    <property type="match status" value="1"/>
</dbReference>